<dbReference type="EMBL" id="UZAN01044020">
    <property type="protein sequence ID" value="VDP79835.1"/>
    <property type="molecule type" value="Genomic_DNA"/>
</dbReference>
<feature type="region of interest" description="Disordered" evidence="1">
    <location>
        <begin position="76"/>
        <end position="100"/>
    </location>
</feature>
<evidence type="ECO:0000256" key="1">
    <source>
        <dbReference type="SAM" id="MobiDB-lite"/>
    </source>
</evidence>
<feature type="compositionally biased region" description="Polar residues" evidence="1">
    <location>
        <begin position="91"/>
        <end position="100"/>
    </location>
</feature>
<proteinExistence type="predicted"/>
<gene>
    <name evidence="2" type="ORF">ECPE_LOCUS6980</name>
</gene>
<evidence type="ECO:0000313" key="2">
    <source>
        <dbReference type="EMBL" id="VDP79835.1"/>
    </source>
</evidence>
<dbReference type="AlphaFoldDB" id="A0A183AJ45"/>
<accession>A0A183AJ45</accession>
<sequence length="100" mass="11284">MISRIALERPPSNRVTAQIHSDCFLLLAELMDEPSLRDDANHGATRYSSWTTVMSQSSQMTPESTYAIQRLDNEPQADCADESEAVRPRQKLNNIKNMST</sequence>
<keyword evidence="3" id="KW-1185">Reference proteome</keyword>
<protein>
    <submittedName>
        <fullName evidence="2 4">Uncharacterized protein</fullName>
    </submittedName>
</protein>
<evidence type="ECO:0000313" key="3">
    <source>
        <dbReference type="Proteomes" id="UP000272942"/>
    </source>
</evidence>
<dbReference type="Proteomes" id="UP000272942">
    <property type="component" value="Unassembled WGS sequence"/>
</dbReference>
<name>A0A183AJ45_9TREM</name>
<dbReference type="WBParaSite" id="ECPE_0000699401-mRNA-1">
    <property type="protein sequence ID" value="ECPE_0000699401-mRNA-1"/>
    <property type="gene ID" value="ECPE_0000699401"/>
</dbReference>
<reference evidence="4" key="1">
    <citation type="submission" date="2016-06" db="UniProtKB">
        <authorList>
            <consortium name="WormBaseParasite"/>
        </authorList>
    </citation>
    <scope>IDENTIFICATION</scope>
</reference>
<reference evidence="2 3" key="2">
    <citation type="submission" date="2018-11" db="EMBL/GenBank/DDBJ databases">
        <authorList>
            <consortium name="Pathogen Informatics"/>
        </authorList>
    </citation>
    <scope>NUCLEOTIDE SEQUENCE [LARGE SCALE GENOMIC DNA]</scope>
    <source>
        <strain evidence="2 3">Egypt</strain>
    </source>
</reference>
<evidence type="ECO:0000313" key="4">
    <source>
        <dbReference type="WBParaSite" id="ECPE_0000699401-mRNA-1"/>
    </source>
</evidence>
<organism evidence="4">
    <name type="scientific">Echinostoma caproni</name>
    <dbReference type="NCBI Taxonomy" id="27848"/>
    <lineage>
        <taxon>Eukaryota</taxon>
        <taxon>Metazoa</taxon>
        <taxon>Spiralia</taxon>
        <taxon>Lophotrochozoa</taxon>
        <taxon>Platyhelminthes</taxon>
        <taxon>Trematoda</taxon>
        <taxon>Digenea</taxon>
        <taxon>Plagiorchiida</taxon>
        <taxon>Echinostomata</taxon>
        <taxon>Echinostomatoidea</taxon>
        <taxon>Echinostomatidae</taxon>
        <taxon>Echinostoma</taxon>
    </lineage>
</organism>